<name>A0A7X0PE78_9BURK</name>
<dbReference type="InterPro" id="IPR050950">
    <property type="entry name" value="HTH-type_LysR_regulators"/>
</dbReference>
<comment type="similarity">
    <text evidence="1">Belongs to the LysR transcriptional regulatory family.</text>
</comment>
<dbReference type="SUPFAM" id="SSF53850">
    <property type="entry name" value="Periplasmic binding protein-like II"/>
    <property type="match status" value="1"/>
</dbReference>
<dbReference type="FunFam" id="1.10.10.10:FF:000001">
    <property type="entry name" value="LysR family transcriptional regulator"/>
    <property type="match status" value="1"/>
</dbReference>
<evidence type="ECO:0000256" key="3">
    <source>
        <dbReference type="ARBA" id="ARBA00023125"/>
    </source>
</evidence>
<evidence type="ECO:0000256" key="4">
    <source>
        <dbReference type="ARBA" id="ARBA00023163"/>
    </source>
</evidence>
<dbReference type="RefSeq" id="WP_184857575.1">
    <property type="nucleotide sequence ID" value="NZ_JACHLK010000004.1"/>
</dbReference>
<dbReference type="Gene3D" id="1.10.10.10">
    <property type="entry name" value="Winged helix-like DNA-binding domain superfamily/Winged helix DNA-binding domain"/>
    <property type="match status" value="1"/>
</dbReference>
<evidence type="ECO:0000313" key="7">
    <source>
        <dbReference type="Proteomes" id="UP000575083"/>
    </source>
</evidence>
<organism evidence="6 7">
    <name type="scientific">Acidovorax soli</name>
    <dbReference type="NCBI Taxonomy" id="592050"/>
    <lineage>
        <taxon>Bacteria</taxon>
        <taxon>Pseudomonadati</taxon>
        <taxon>Pseudomonadota</taxon>
        <taxon>Betaproteobacteria</taxon>
        <taxon>Burkholderiales</taxon>
        <taxon>Comamonadaceae</taxon>
        <taxon>Acidovorax</taxon>
    </lineage>
</organism>
<dbReference type="AlphaFoldDB" id="A0A7X0PE78"/>
<evidence type="ECO:0000256" key="1">
    <source>
        <dbReference type="ARBA" id="ARBA00009437"/>
    </source>
</evidence>
<reference evidence="6 7" key="1">
    <citation type="submission" date="2020-08" db="EMBL/GenBank/DDBJ databases">
        <title>Functional genomics of gut bacteria from endangered species of beetles.</title>
        <authorList>
            <person name="Carlos-Shanley C."/>
        </authorList>
    </citation>
    <scope>NUCLEOTIDE SEQUENCE [LARGE SCALE GENOMIC DNA]</scope>
    <source>
        <strain evidence="6 7">S00198</strain>
    </source>
</reference>
<dbReference type="InterPro" id="IPR005119">
    <property type="entry name" value="LysR_subst-bd"/>
</dbReference>
<proteinExistence type="inferred from homology"/>
<feature type="domain" description="HTH lysR-type" evidence="5">
    <location>
        <begin position="1"/>
        <end position="60"/>
    </location>
</feature>
<dbReference type="GO" id="GO:0003677">
    <property type="term" value="F:DNA binding"/>
    <property type="evidence" value="ECO:0007669"/>
    <property type="project" value="UniProtKB-KW"/>
</dbReference>
<dbReference type="Pfam" id="PF00126">
    <property type="entry name" value="HTH_1"/>
    <property type="match status" value="1"/>
</dbReference>
<dbReference type="InterPro" id="IPR000847">
    <property type="entry name" value="LysR_HTH_N"/>
</dbReference>
<comment type="caution">
    <text evidence="6">The sequence shown here is derived from an EMBL/GenBank/DDBJ whole genome shotgun (WGS) entry which is preliminary data.</text>
</comment>
<dbReference type="InterPro" id="IPR036390">
    <property type="entry name" value="WH_DNA-bd_sf"/>
</dbReference>
<evidence type="ECO:0000313" key="6">
    <source>
        <dbReference type="EMBL" id="MBB6560014.1"/>
    </source>
</evidence>
<dbReference type="EMBL" id="JACHLK010000004">
    <property type="protein sequence ID" value="MBB6560014.1"/>
    <property type="molecule type" value="Genomic_DNA"/>
</dbReference>
<dbReference type="GO" id="GO:0003700">
    <property type="term" value="F:DNA-binding transcription factor activity"/>
    <property type="evidence" value="ECO:0007669"/>
    <property type="project" value="InterPro"/>
</dbReference>
<dbReference type="Pfam" id="PF03466">
    <property type="entry name" value="LysR_substrate"/>
    <property type="match status" value="1"/>
</dbReference>
<keyword evidence="7" id="KW-1185">Reference proteome</keyword>
<evidence type="ECO:0000256" key="2">
    <source>
        <dbReference type="ARBA" id="ARBA00023015"/>
    </source>
</evidence>
<gene>
    <name evidence="6" type="ORF">HNP48_002686</name>
</gene>
<dbReference type="Gene3D" id="3.40.190.10">
    <property type="entry name" value="Periplasmic binding protein-like II"/>
    <property type="match status" value="2"/>
</dbReference>
<protein>
    <submittedName>
        <fullName evidence="6">DNA-binding transcriptional LysR family regulator</fullName>
    </submittedName>
</protein>
<sequence>MHYSLTDLRLFLAIAEEGNLSRGAARCHLSAPSASLRIKDLEERMGLTLFIRGARGVTLTTPGTVMLDHVRRCMAGLEQMHSDLLPYTQGLTTHLTLFANNNAINSFLPQDLARYFAAHPTVRITLEERMGHEIVAAVALGRADAGVVAIDIGHPELDFIPYQEDQFVLITPLAHRLAGAPSVRYADCLGETWICLQSGSALHTYLVNKANELGGRLDVKVQVAGFDAITQLVAAGAGVAVVARTVIPQALLGRIATVPLAEAWAQRHHRVCVRKGALASNTQLANLVAMLCEGEG</sequence>
<dbReference type="PANTHER" id="PTHR30419">
    <property type="entry name" value="HTH-TYPE TRANSCRIPTIONAL REGULATOR YBHD"/>
    <property type="match status" value="1"/>
</dbReference>
<evidence type="ECO:0000259" key="5">
    <source>
        <dbReference type="PROSITE" id="PS50931"/>
    </source>
</evidence>
<dbReference type="GO" id="GO:0005829">
    <property type="term" value="C:cytosol"/>
    <property type="evidence" value="ECO:0007669"/>
    <property type="project" value="TreeGrafter"/>
</dbReference>
<keyword evidence="2" id="KW-0805">Transcription regulation</keyword>
<accession>A0A7X0PE78</accession>
<dbReference type="PANTHER" id="PTHR30419:SF2">
    <property type="entry name" value="LYSR FAMILY TRANSCRIPTIONAL REGULATOR"/>
    <property type="match status" value="1"/>
</dbReference>
<dbReference type="InterPro" id="IPR036388">
    <property type="entry name" value="WH-like_DNA-bd_sf"/>
</dbReference>
<keyword evidence="3 6" id="KW-0238">DNA-binding</keyword>
<dbReference type="SUPFAM" id="SSF46785">
    <property type="entry name" value="Winged helix' DNA-binding domain"/>
    <property type="match status" value="1"/>
</dbReference>
<keyword evidence="4" id="KW-0804">Transcription</keyword>
<dbReference type="PROSITE" id="PS50931">
    <property type="entry name" value="HTH_LYSR"/>
    <property type="match status" value="1"/>
</dbReference>
<dbReference type="Proteomes" id="UP000575083">
    <property type="component" value="Unassembled WGS sequence"/>
</dbReference>